<dbReference type="GO" id="GO:0008654">
    <property type="term" value="P:phospholipid biosynthetic process"/>
    <property type="evidence" value="ECO:0007669"/>
    <property type="project" value="UniProtKB-KW"/>
</dbReference>
<reference evidence="20 21" key="1">
    <citation type="journal article" date="2016" name="Nat. Commun.">
        <title>Thousands of microbial genomes shed light on interconnected biogeochemical processes in an aquifer system.</title>
        <authorList>
            <person name="Anantharaman K."/>
            <person name="Brown C.T."/>
            <person name="Hug L.A."/>
            <person name="Sharon I."/>
            <person name="Castelle C.J."/>
            <person name="Probst A.J."/>
            <person name="Thomas B.C."/>
            <person name="Singh A."/>
            <person name="Wilkins M.J."/>
            <person name="Karaoz U."/>
            <person name="Brodie E.L."/>
            <person name="Williams K.H."/>
            <person name="Hubbard S.S."/>
            <person name="Banfield J.F."/>
        </authorList>
    </citation>
    <scope>NUCLEOTIDE SEQUENCE [LARGE SCALE GENOMIC DNA]</scope>
</reference>
<protein>
    <recommendedName>
        <fullName evidence="22">Diacylglycerol kinase</fullName>
    </recommendedName>
</protein>
<comment type="similarity">
    <text evidence="2">Belongs to the bacterial diacylglycerol kinase family.</text>
</comment>
<evidence type="ECO:0000256" key="2">
    <source>
        <dbReference type="ARBA" id="ARBA00005967"/>
    </source>
</evidence>
<evidence type="ECO:0000256" key="17">
    <source>
        <dbReference type="PIRSR" id="PIRSR600829-3"/>
    </source>
</evidence>
<feature type="binding site" evidence="17">
    <location>
        <begin position="92"/>
        <end position="93"/>
    </location>
    <ligand>
        <name>ATP</name>
        <dbReference type="ChEBI" id="CHEBI:30616"/>
    </ligand>
</feature>
<dbReference type="STRING" id="1802424.A2480_01740"/>
<evidence type="ECO:0000313" key="21">
    <source>
        <dbReference type="Proteomes" id="UP000176988"/>
    </source>
</evidence>
<evidence type="ECO:0000256" key="11">
    <source>
        <dbReference type="ARBA" id="ARBA00023098"/>
    </source>
</evidence>
<keyword evidence="6 19" id="KW-0812">Transmembrane</keyword>
<gene>
    <name evidence="20" type="ORF">A2480_01740</name>
</gene>
<evidence type="ECO:0000313" key="20">
    <source>
        <dbReference type="EMBL" id="OGM01234.1"/>
    </source>
</evidence>
<keyword evidence="12 19" id="KW-0472">Membrane</keyword>
<feature type="transmembrane region" description="Helical" evidence="19">
    <location>
        <begin position="29"/>
        <end position="48"/>
    </location>
</feature>
<proteinExistence type="inferred from homology"/>
<dbReference type="GO" id="GO:0005524">
    <property type="term" value="F:ATP binding"/>
    <property type="evidence" value="ECO:0007669"/>
    <property type="project" value="UniProtKB-KW"/>
</dbReference>
<feature type="binding site" evidence="17">
    <location>
        <position position="26"/>
    </location>
    <ligand>
        <name>ATP</name>
        <dbReference type="ChEBI" id="CHEBI:30616"/>
    </ligand>
</feature>
<evidence type="ECO:0000256" key="1">
    <source>
        <dbReference type="ARBA" id="ARBA00004651"/>
    </source>
</evidence>
<sequence length="124" mass="14041">MRFSSRQLKKSFSFAFSGLRRVLHEEQNFRLQMTVGLLVIVAMFFFDLSGLERAILTLAIAFILVLELMNSIFERVADLLKPRVHMHVQEVKDIMAGTVLLASVAAILVGLLILWPHLANELFG</sequence>
<evidence type="ECO:0000256" key="4">
    <source>
        <dbReference type="ARBA" id="ARBA00022516"/>
    </source>
</evidence>
<evidence type="ECO:0000256" key="12">
    <source>
        <dbReference type="ARBA" id="ARBA00023136"/>
    </source>
</evidence>
<keyword evidence="5" id="KW-0808">Transferase</keyword>
<dbReference type="GO" id="GO:0016301">
    <property type="term" value="F:kinase activity"/>
    <property type="evidence" value="ECO:0007669"/>
    <property type="project" value="UniProtKB-KW"/>
</dbReference>
<dbReference type="GO" id="GO:0005886">
    <property type="term" value="C:plasma membrane"/>
    <property type="evidence" value="ECO:0007669"/>
    <property type="project" value="UniProtKB-SubCell"/>
</dbReference>
<dbReference type="CDD" id="cd14263">
    <property type="entry name" value="DAGK_IM_like"/>
    <property type="match status" value="1"/>
</dbReference>
<comment type="caution">
    <text evidence="20">The sequence shown here is derived from an EMBL/GenBank/DDBJ whole genome shotgun (WGS) entry which is preliminary data.</text>
</comment>
<dbReference type="PANTHER" id="PTHR34299">
    <property type="entry name" value="DIACYLGLYCEROL KINASE"/>
    <property type="match status" value="1"/>
</dbReference>
<keyword evidence="10 19" id="KW-1133">Transmembrane helix</keyword>
<comment type="subcellular location">
    <subcellularLocation>
        <location evidence="1">Cell membrane</location>
        <topology evidence="1">Multi-pass membrane protein</topology>
    </subcellularLocation>
</comment>
<evidence type="ECO:0000256" key="10">
    <source>
        <dbReference type="ARBA" id="ARBA00022989"/>
    </source>
</evidence>
<dbReference type="EMBL" id="MGFG01000010">
    <property type="protein sequence ID" value="OGM01234.1"/>
    <property type="molecule type" value="Genomic_DNA"/>
</dbReference>
<keyword evidence="8" id="KW-0418">Kinase</keyword>
<feature type="transmembrane region" description="Helical" evidence="19">
    <location>
        <begin position="54"/>
        <end position="73"/>
    </location>
</feature>
<feature type="binding site" evidence="17">
    <location>
        <position position="74"/>
    </location>
    <ligand>
        <name>ATP</name>
        <dbReference type="ChEBI" id="CHEBI:30616"/>
    </ligand>
</feature>
<feature type="binding site" evidence="18">
    <location>
        <position position="74"/>
    </location>
    <ligand>
        <name>a divalent metal cation</name>
        <dbReference type="ChEBI" id="CHEBI:60240"/>
    </ligand>
</feature>
<dbReference type="AlphaFoldDB" id="A0A1F7WEH9"/>
<keyword evidence="3" id="KW-1003">Cell membrane</keyword>
<evidence type="ECO:0000256" key="16">
    <source>
        <dbReference type="PIRSR" id="PIRSR600829-2"/>
    </source>
</evidence>
<evidence type="ECO:0000256" key="9">
    <source>
        <dbReference type="ARBA" id="ARBA00022840"/>
    </source>
</evidence>
<evidence type="ECO:0000256" key="19">
    <source>
        <dbReference type="SAM" id="Phobius"/>
    </source>
</evidence>
<feature type="binding site" evidence="16">
    <location>
        <position position="67"/>
    </location>
    <ligand>
        <name>substrate</name>
    </ligand>
</feature>
<evidence type="ECO:0000256" key="13">
    <source>
        <dbReference type="ARBA" id="ARBA00023209"/>
    </source>
</evidence>
<keyword evidence="7 17" id="KW-0547">Nucleotide-binding</keyword>
<comment type="cofactor">
    <cofactor evidence="18">
        <name>Mg(2+)</name>
        <dbReference type="ChEBI" id="CHEBI:18420"/>
    </cofactor>
    <text evidence="18">Mn(2+), Zn(2+), Cd(2+) and Co(2+) support activity to lesser extents.</text>
</comment>
<feature type="active site" description="Proton acceptor" evidence="15">
    <location>
        <position position="67"/>
    </location>
</feature>
<evidence type="ECO:0000256" key="15">
    <source>
        <dbReference type="PIRSR" id="PIRSR600829-1"/>
    </source>
</evidence>
<organism evidence="20 21">
    <name type="scientific">Candidatus Uhrbacteria bacterium RIFOXYC2_FULL_47_19</name>
    <dbReference type="NCBI Taxonomy" id="1802424"/>
    <lineage>
        <taxon>Bacteria</taxon>
        <taxon>Candidatus Uhriibacteriota</taxon>
    </lineage>
</organism>
<dbReference type="Gene3D" id="1.10.287.3610">
    <property type="match status" value="1"/>
</dbReference>
<dbReference type="Pfam" id="PF01219">
    <property type="entry name" value="DAGK_prokar"/>
    <property type="match status" value="1"/>
</dbReference>
<dbReference type="InterPro" id="IPR036945">
    <property type="entry name" value="DAGK_sf"/>
</dbReference>
<evidence type="ECO:0000256" key="8">
    <source>
        <dbReference type="ARBA" id="ARBA00022777"/>
    </source>
</evidence>
<evidence type="ECO:0000256" key="18">
    <source>
        <dbReference type="PIRSR" id="PIRSR600829-4"/>
    </source>
</evidence>
<evidence type="ECO:0008006" key="22">
    <source>
        <dbReference type="Google" id="ProtNLM"/>
    </source>
</evidence>
<accession>A0A1F7WEH9</accession>
<dbReference type="Proteomes" id="UP000176988">
    <property type="component" value="Unassembled WGS sequence"/>
</dbReference>
<dbReference type="PANTHER" id="PTHR34299:SF1">
    <property type="entry name" value="DIACYLGLYCEROL KINASE"/>
    <property type="match status" value="1"/>
</dbReference>
<evidence type="ECO:0000256" key="7">
    <source>
        <dbReference type="ARBA" id="ARBA00022741"/>
    </source>
</evidence>
<evidence type="ECO:0000256" key="14">
    <source>
        <dbReference type="ARBA" id="ARBA00023264"/>
    </source>
</evidence>
<dbReference type="InterPro" id="IPR000829">
    <property type="entry name" value="DAGK"/>
</dbReference>
<feature type="transmembrane region" description="Helical" evidence="19">
    <location>
        <begin position="94"/>
        <end position="115"/>
    </location>
</feature>
<evidence type="ECO:0000256" key="6">
    <source>
        <dbReference type="ARBA" id="ARBA00022692"/>
    </source>
</evidence>
<keyword evidence="11" id="KW-0443">Lipid metabolism</keyword>
<feature type="binding site" evidence="16">
    <location>
        <position position="53"/>
    </location>
    <ligand>
        <name>substrate</name>
    </ligand>
</feature>
<keyword evidence="9 17" id="KW-0067">ATP-binding</keyword>
<keyword evidence="18" id="KW-0479">Metal-binding</keyword>
<keyword evidence="4" id="KW-0444">Lipid biosynthesis</keyword>
<name>A0A1F7WEH9_9BACT</name>
<evidence type="ECO:0000256" key="5">
    <source>
        <dbReference type="ARBA" id="ARBA00022679"/>
    </source>
</evidence>
<keyword evidence="14" id="KW-1208">Phospholipid metabolism</keyword>
<keyword evidence="18" id="KW-0460">Magnesium</keyword>
<evidence type="ECO:0000256" key="3">
    <source>
        <dbReference type="ARBA" id="ARBA00022475"/>
    </source>
</evidence>
<keyword evidence="13" id="KW-0594">Phospholipid biosynthesis</keyword>
<feature type="binding site" evidence="18">
    <location>
        <position position="26"/>
    </location>
    <ligand>
        <name>a divalent metal cation</name>
        <dbReference type="ChEBI" id="CHEBI:60240"/>
    </ligand>
</feature>
<dbReference type="GO" id="GO:0046872">
    <property type="term" value="F:metal ion binding"/>
    <property type="evidence" value="ECO:0007669"/>
    <property type="project" value="UniProtKB-KW"/>
</dbReference>